<evidence type="ECO:0000259" key="4">
    <source>
        <dbReference type="Pfam" id="PF25975"/>
    </source>
</evidence>
<evidence type="ECO:0000313" key="6">
    <source>
        <dbReference type="Proteomes" id="UP000197468"/>
    </source>
</evidence>
<dbReference type="Gene3D" id="1.10.287.470">
    <property type="entry name" value="Helix hairpin bin"/>
    <property type="match status" value="1"/>
</dbReference>
<protein>
    <submittedName>
        <fullName evidence="5">Uncharacterized protein</fullName>
    </submittedName>
</protein>
<dbReference type="Gene3D" id="2.40.50.100">
    <property type="match status" value="1"/>
</dbReference>
<sequence length="385" mass="40480">MSDALPSSTSLHGRGRLLLACAVLLASYSFWMPAHAVDRAAAFTVSAAQMQALGIQVQRLGGQTDVAGLTYPARVALPPKQQQVVSSPLTGVVDQLLVSENETVKAGQPVVRLLSPELGELQLKLMEASTRQSLADKTLTRERQLFSEGIIPERRVQEAEANALEARARRQQSEAALRLAGLDDSTIRKLAAGGSATESAITLRARAGGVVTELTAKPGLRVQQAESLMQIADTRALWLDIQVPIARQAEVATTKGAAVSVVGRDAIQATVLSSGTGVGDGQTFVLRAEVRQGGQTLRPGEFVQVRLPFAAADGWAVPLSAVARDDNKAYVFVRTKEGFVAQPVVILATGGTTLRVKGALQAGQQIAVTSVIALKAAWQGKGGGD</sequence>
<dbReference type="InterPro" id="IPR058649">
    <property type="entry name" value="CzcB_C"/>
</dbReference>
<feature type="domain" description="CzcB-like C-terminal circularly permuted SH3-like" evidence="4">
    <location>
        <begin position="316"/>
        <end position="375"/>
    </location>
</feature>
<organism evidence="5 6">
    <name type="scientific">Roseateles aquatilis</name>
    <dbReference type="NCBI Taxonomy" id="431061"/>
    <lineage>
        <taxon>Bacteria</taxon>
        <taxon>Pseudomonadati</taxon>
        <taxon>Pseudomonadota</taxon>
        <taxon>Betaproteobacteria</taxon>
        <taxon>Burkholderiales</taxon>
        <taxon>Sphaerotilaceae</taxon>
        <taxon>Roseateles</taxon>
    </lineage>
</organism>
<evidence type="ECO:0000259" key="3">
    <source>
        <dbReference type="Pfam" id="PF25919"/>
    </source>
</evidence>
<dbReference type="OrthoDB" id="9806939at2"/>
<accession>A0A246JFV6</accession>
<name>A0A246JFV6_9BURK</name>
<dbReference type="Proteomes" id="UP000197468">
    <property type="component" value="Unassembled WGS sequence"/>
</dbReference>
<dbReference type="InterPro" id="IPR051909">
    <property type="entry name" value="MFP_Cation_Efflux"/>
</dbReference>
<dbReference type="EMBL" id="NIOF01000003">
    <property type="protein sequence ID" value="OWQ91410.1"/>
    <property type="molecule type" value="Genomic_DNA"/>
</dbReference>
<dbReference type="AlphaFoldDB" id="A0A246JFV6"/>
<dbReference type="PANTHER" id="PTHR30097">
    <property type="entry name" value="CATION EFFLUX SYSTEM PROTEIN CUSB"/>
    <property type="match status" value="1"/>
</dbReference>
<dbReference type="Pfam" id="PF25975">
    <property type="entry name" value="CzcB_C"/>
    <property type="match status" value="1"/>
</dbReference>
<evidence type="ECO:0000256" key="1">
    <source>
        <dbReference type="ARBA" id="ARBA00022448"/>
    </source>
</evidence>
<dbReference type="SUPFAM" id="SSF111369">
    <property type="entry name" value="HlyD-like secretion proteins"/>
    <property type="match status" value="1"/>
</dbReference>
<dbReference type="Pfam" id="PF25919">
    <property type="entry name" value="BSH_CusB"/>
    <property type="match status" value="1"/>
</dbReference>
<dbReference type="RefSeq" id="WP_088384637.1">
    <property type="nucleotide sequence ID" value="NZ_NIOF01000003.1"/>
</dbReference>
<dbReference type="GO" id="GO:0060003">
    <property type="term" value="P:copper ion export"/>
    <property type="evidence" value="ECO:0007669"/>
    <property type="project" value="TreeGrafter"/>
</dbReference>
<feature type="chain" id="PRO_5011970029" evidence="2">
    <location>
        <begin position="37"/>
        <end position="385"/>
    </location>
</feature>
<keyword evidence="1" id="KW-0813">Transport</keyword>
<dbReference type="InterPro" id="IPR058790">
    <property type="entry name" value="BSH_CusB"/>
</dbReference>
<dbReference type="GO" id="GO:0015679">
    <property type="term" value="P:plasma membrane copper ion transport"/>
    <property type="evidence" value="ECO:0007669"/>
    <property type="project" value="TreeGrafter"/>
</dbReference>
<comment type="caution">
    <text evidence="5">The sequence shown here is derived from an EMBL/GenBank/DDBJ whole genome shotgun (WGS) entry which is preliminary data.</text>
</comment>
<gene>
    <name evidence="5" type="ORF">CDN99_09640</name>
</gene>
<feature type="signal peptide" evidence="2">
    <location>
        <begin position="1"/>
        <end position="36"/>
    </location>
</feature>
<dbReference type="Gene3D" id="2.40.420.20">
    <property type="match status" value="1"/>
</dbReference>
<feature type="domain" description="CusB-like barrel-sandwich hybrid" evidence="3">
    <location>
        <begin position="83"/>
        <end position="232"/>
    </location>
</feature>
<keyword evidence="6" id="KW-1185">Reference proteome</keyword>
<reference evidence="5 6" key="1">
    <citation type="journal article" date="2008" name="Int. J. Syst. Evol. Microbiol.">
        <title>Description of Roseateles aquatilis sp. nov. and Roseateles terrae sp. nov., in the class Betaproteobacteria, and emended description of the genus Roseateles.</title>
        <authorList>
            <person name="Gomila M."/>
            <person name="Bowien B."/>
            <person name="Falsen E."/>
            <person name="Moore E.R."/>
            <person name="Lalucat J."/>
        </authorList>
    </citation>
    <scope>NUCLEOTIDE SEQUENCE [LARGE SCALE GENOMIC DNA]</scope>
    <source>
        <strain evidence="5 6">CCUG 48205</strain>
    </source>
</reference>
<keyword evidence="2" id="KW-0732">Signal</keyword>
<evidence type="ECO:0000313" key="5">
    <source>
        <dbReference type="EMBL" id="OWQ91410.1"/>
    </source>
</evidence>
<evidence type="ECO:0000256" key="2">
    <source>
        <dbReference type="SAM" id="SignalP"/>
    </source>
</evidence>
<proteinExistence type="predicted"/>
<dbReference type="GO" id="GO:0030288">
    <property type="term" value="C:outer membrane-bounded periplasmic space"/>
    <property type="evidence" value="ECO:0007669"/>
    <property type="project" value="TreeGrafter"/>
</dbReference>
<dbReference type="GO" id="GO:0046914">
    <property type="term" value="F:transition metal ion binding"/>
    <property type="evidence" value="ECO:0007669"/>
    <property type="project" value="TreeGrafter"/>
</dbReference>
<dbReference type="PANTHER" id="PTHR30097:SF4">
    <property type="entry name" value="SLR6042 PROTEIN"/>
    <property type="match status" value="1"/>
</dbReference>